<dbReference type="RefSeq" id="WP_142024500.1">
    <property type="nucleotide sequence ID" value="NZ_VFQE01000001.1"/>
</dbReference>
<dbReference type="PANTHER" id="PTHR11820:SF7">
    <property type="entry name" value="ACYLPYRUVASE FAHD1, MITOCHONDRIAL"/>
    <property type="match status" value="1"/>
</dbReference>
<dbReference type="InterPro" id="IPR011234">
    <property type="entry name" value="Fumarylacetoacetase-like_C"/>
</dbReference>
<proteinExistence type="predicted"/>
<dbReference type="AlphaFoldDB" id="A0A543PCI8"/>
<dbReference type="EMBL" id="VFQE01000001">
    <property type="protein sequence ID" value="TQN41795.1"/>
    <property type="molecule type" value="Genomic_DNA"/>
</dbReference>
<evidence type="ECO:0000313" key="4">
    <source>
        <dbReference type="EMBL" id="TQN41795.1"/>
    </source>
</evidence>
<dbReference type="GO" id="GO:0019752">
    <property type="term" value="P:carboxylic acid metabolic process"/>
    <property type="evidence" value="ECO:0007669"/>
    <property type="project" value="UniProtKB-ARBA"/>
</dbReference>
<reference evidence="4 5" key="1">
    <citation type="submission" date="2019-06" db="EMBL/GenBank/DDBJ databases">
        <title>Sequencing the genomes of 1000 actinobacteria strains.</title>
        <authorList>
            <person name="Klenk H.-P."/>
        </authorList>
    </citation>
    <scope>NUCLEOTIDE SEQUENCE [LARGE SCALE GENOMIC DNA]</scope>
    <source>
        <strain evidence="4 5">DSM 46837</strain>
    </source>
</reference>
<accession>A0A543PCI8</accession>
<dbReference type="GO" id="GO:0018773">
    <property type="term" value="F:acetylpyruvate hydrolase activity"/>
    <property type="evidence" value="ECO:0007669"/>
    <property type="project" value="TreeGrafter"/>
</dbReference>
<dbReference type="GO" id="GO:0016853">
    <property type="term" value="F:isomerase activity"/>
    <property type="evidence" value="ECO:0007669"/>
    <property type="project" value="UniProtKB-ARBA"/>
</dbReference>
<dbReference type="Gene3D" id="2.30.30.370">
    <property type="entry name" value="FAH"/>
    <property type="match status" value="1"/>
</dbReference>
<protein>
    <submittedName>
        <fullName evidence="4">2-keto-4-pentenoate hydratase/2-oxohepta-3-ene-1,7-dioic acid hydratase in catechol pathway</fullName>
    </submittedName>
</protein>
<dbReference type="InterPro" id="IPR018833">
    <property type="entry name" value="Rv2993c-like_N"/>
</dbReference>
<dbReference type="Pfam" id="PF01557">
    <property type="entry name" value="FAA_hydrolase"/>
    <property type="match status" value="1"/>
</dbReference>
<organism evidence="4 5">
    <name type="scientific">Blastococcus colisei</name>
    <dbReference type="NCBI Taxonomy" id="1564162"/>
    <lineage>
        <taxon>Bacteria</taxon>
        <taxon>Bacillati</taxon>
        <taxon>Actinomycetota</taxon>
        <taxon>Actinomycetes</taxon>
        <taxon>Geodermatophilales</taxon>
        <taxon>Geodermatophilaceae</taxon>
        <taxon>Blastococcus</taxon>
    </lineage>
</organism>
<evidence type="ECO:0000256" key="1">
    <source>
        <dbReference type="ARBA" id="ARBA00022723"/>
    </source>
</evidence>
<name>A0A543PCI8_9ACTN</name>
<evidence type="ECO:0000259" key="3">
    <source>
        <dbReference type="Pfam" id="PF10370"/>
    </source>
</evidence>
<feature type="domain" description="Fumarylacetoacetase-like C-terminal" evidence="2">
    <location>
        <begin position="56"/>
        <end position="260"/>
    </location>
</feature>
<dbReference type="Proteomes" id="UP000319865">
    <property type="component" value="Unassembled WGS sequence"/>
</dbReference>
<gene>
    <name evidence="4" type="ORF">FHU33_1176</name>
</gene>
<evidence type="ECO:0000313" key="5">
    <source>
        <dbReference type="Proteomes" id="UP000319865"/>
    </source>
</evidence>
<evidence type="ECO:0000259" key="2">
    <source>
        <dbReference type="Pfam" id="PF01557"/>
    </source>
</evidence>
<dbReference type="PANTHER" id="PTHR11820">
    <property type="entry name" value="ACYLPYRUVASE"/>
    <property type="match status" value="1"/>
</dbReference>
<dbReference type="FunFam" id="3.90.850.10:FF:000002">
    <property type="entry name" value="2-hydroxyhepta-2,4-diene-1,7-dioate isomerase"/>
    <property type="match status" value="1"/>
</dbReference>
<dbReference type="Gene3D" id="3.90.850.10">
    <property type="entry name" value="Fumarylacetoacetase-like, C-terminal domain"/>
    <property type="match status" value="1"/>
</dbReference>
<comment type="caution">
    <text evidence="4">The sequence shown here is derived from an EMBL/GenBank/DDBJ whole genome shotgun (WGS) entry which is preliminary data.</text>
</comment>
<dbReference type="InterPro" id="IPR036663">
    <property type="entry name" value="Fumarylacetoacetase_C_sf"/>
</dbReference>
<feature type="domain" description="Rv2993c-like N-terminal" evidence="3">
    <location>
        <begin position="1"/>
        <end position="51"/>
    </location>
</feature>
<dbReference type="OrthoDB" id="9805307at2"/>
<dbReference type="SUPFAM" id="SSF56529">
    <property type="entry name" value="FAH"/>
    <property type="match status" value="1"/>
</dbReference>
<dbReference type="Pfam" id="PF10370">
    <property type="entry name" value="Rv2993c-like_N"/>
    <property type="match status" value="1"/>
</dbReference>
<keyword evidence="5" id="KW-1185">Reference proteome</keyword>
<dbReference type="GO" id="GO:0046872">
    <property type="term" value="F:metal ion binding"/>
    <property type="evidence" value="ECO:0007669"/>
    <property type="project" value="UniProtKB-KW"/>
</dbReference>
<sequence length="273" mass="28588">MRIVRFASPQGMSFGVLDGDGRVAQIEGHPFGRISFTGARYAQADIRLLSPILPSKVVCVGKNYADHIEEMKSVTGGSAPAQPLIFLKPSTAVIGPGDAIRIPPGSTNVQHEAELAVVIGARGARNVTPDQAAASIFGYTIGNDVTERDMQKSDGQWTRGKGFDSFCPIGPWIETDLGGLSLDPADLEVTCTVDGEPRQQGRTSQLIFDVPTLISYISQVMTLLPGDVVLTGTPSGVGPIRAGQQVEVTIQGLGSLTNSVTAAEGVSTAGDAR</sequence>
<keyword evidence="1" id="KW-0479">Metal-binding</keyword>